<dbReference type="EMBL" id="LNGF01000048">
    <property type="protein sequence ID" value="KYC46728.1"/>
    <property type="molecule type" value="Genomic_DNA"/>
</dbReference>
<evidence type="ECO:0000313" key="14">
    <source>
        <dbReference type="EMBL" id="KYC46728.1"/>
    </source>
</evidence>
<dbReference type="InterPro" id="IPR049381">
    <property type="entry name" value="UbiD-like_C"/>
</dbReference>
<dbReference type="Gene3D" id="3.40.1670.10">
    <property type="entry name" value="UbiD C-terminal domain-like"/>
    <property type="match status" value="1"/>
</dbReference>
<accession>A0A150IPB6</accession>
<keyword evidence="5" id="KW-0414">Isoprene biosynthesis</keyword>
<feature type="domain" description="3-octaprenyl-4-hydroxybenzoate carboxy-lyase-like Rift-related" evidence="12">
    <location>
        <begin position="2"/>
        <end position="60"/>
    </location>
</feature>
<evidence type="ECO:0000256" key="3">
    <source>
        <dbReference type="ARBA" id="ARBA00022643"/>
    </source>
</evidence>
<evidence type="ECO:0000256" key="6">
    <source>
        <dbReference type="ARBA" id="ARBA00049054"/>
    </source>
</evidence>
<protein>
    <recommendedName>
        <fullName evidence="9">Anhydromevalonate phosphate decarboxylase</fullName>
        <ecNumber evidence="8">4.1.1.126</ecNumber>
    </recommendedName>
</protein>
<evidence type="ECO:0000256" key="9">
    <source>
        <dbReference type="ARBA" id="ARBA00049754"/>
    </source>
</evidence>
<feature type="domain" description="3-octaprenyl-4-hydroxybenzoate carboxy-lyase-like C-terminal" evidence="13">
    <location>
        <begin position="65"/>
        <end position="176"/>
    </location>
</feature>
<comment type="catalytic activity">
    <reaction evidence="6">
        <text>(2E)-3-methyl-5-phosphooxypent-2-enoate + H(+) = isopentenyl phosphate + CO2</text>
        <dbReference type="Rhea" id="RHEA:78971"/>
        <dbReference type="ChEBI" id="CHEBI:15378"/>
        <dbReference type="ChEBI" id="CHEBI:16526"/>
        <dbReference type="ChEBI" id="CHEBI:65078"/>
        <dbReference type="ChEBI" id="CHEBI:229665"/>
        <dbReference type="EC" id="4.1.1.126"/>
    </reaction>
    <physiologicalReaction direction="left-to-right" evidence="6">
        <dbReference type="Rhea" id="RHEA:78972"/>
    </physiologicalReaction>
</comment>
<dbReference type="AlphaFoldDB" id="A0A150IPB6"/>
<evidence type="ECO:0000256" key="11">
    <source>
        <dbReference type="SAM" id="MobiDB-lite"/>
    </source>
</evidence>
<dbReference type="Pfam" id="PF20696">
    <property type="entry name" value="UbiD_C"/>
    <property type="match status" value="1"/>
</dbReference>
<evidence type="ECO:0000256" key="5">
    <source>
        <dbReference type="ARBA" id="ARBA00023229"/>
    </source>
</evidence>
<evidence type="ECO:0000256" key="2">
    <source>
        <dbReference type="ARBA" id="ARBA00010021"/>
    </source>
</evidence>
<evidence type="ECO:0000259" key="12">
    <source>
        <dbReference type="Pfam" id="PF01977"/>
    </source>
</evidence>
<comment type="similarity">
    <text evidence="2">Belongs to the UbiD family.</text>
</comment>
<dbReference type="SUPFAM" id="SSF50475">
    <property type="entry name" value="FMN-binding split barrel"/>
    <property type="match status" value="1"/>
</dbReference>
<dbReference type="InterPro" id="IPR002830">
    <property type="entry name" value="UbiD"/>
</dbReference>
<dbReference type="GO" id="GO:0005737">
    <property type="term" value="C:cytoplasm"/>
    <property type="evidence" value="ECO:0007669"/>
    <property type="project" value="TreeGrafter"/>
</dbReference>
<dbReference type="EC" id="4.1.1.126" evidence="8"/>
<comment type="cofactor">
    <cofactor evidence="10">
        <name>prenylated FMN</name>
        <dbReference type="ChEBI" id="CHEBI:87746"/>
    </cofactor>
</comment>
<comment type="caution">
    <text evidence="14">The sequence shown here is derived from an EMBL/GenBank/DDBJ whole genome shotgun (WGS) entry which is preliminary data.</text>
</comment>
<keyword evidence="4" id="KW-0456">Lyase</keyword>
<evidence type="ECO:0000256" key="10">
    <source>
        <dbReference type="ARBA" id="ARBA00049936"/>
    </source>
</evidence>
<keyword evidence="3" id="KW-0288">FMN</keyword>
<keyword evidence="4" id="KW-0210">Decarboxylase</keyword>
<evidence type="ECO:0000256" key="8">
    <source>
        <dbReference type="ARBA" id="ARBA00049727"/>
    </source>
</evidence>
<dbReference type="Proteomes" id="UP000091929">
    <property type="component" value="Unassembled WGS sequence"/>
</dbReference>
<dbReference type="PANTHER" id="PTHR30108">
    <property type="entry name" value="3-OCTAPRENYL-4-HYDROXYBENZOATE CARBOXY-LYASE-RELATED"/>
    <property type="match status" value="1"/>
</dbReference>
<dbReference type="PANTHER" id="PTHR30108:SF21">
    <property type="entry name" value="4-HYDROXYBENZOATE DECARBOXYLASE"/>
    <property type="match status" value="1"/>
</dbReference>
<dbReference type="PATRIC" id="fig|1706437.3.peg.1712"/>
<reference evidence="14 15" key="1">
    <citation type="journal article" date="2016" name="ISME J.">
        <title>Chasing the elusive Euryarchaeota class WSA2: genomes reveal a uniquely fastidious methyl-reducing methanogen.</title>
        <authorList>
            <person name="Nobu M.K."/>
            <person name="Narihiro T."/>
            <person name="Kuroda K."/>
            <person name="Mei R."/>
            <person name="Liu W.T."/>
        </authorList>
    </citation>
    <scope>NUCLEOTIDE SEQUENCE [LARGE SCALE GENOMIC DNA]</scope>
    <source>
        <strain evidence="14">B15fssc0709_Meth_Bin003</strain>
    </source>
</reference>
<evidence type="ECO:0000256" key="4">
    <source>
        <dbReference type="ARBA" id="ARBA00022793"/>
    </source>
</evidence>
<dbReference type="GO" id="GO:0016831">
    <property type="term" value="F:carboxy-lyase activity"/>
    <property type="evidence" value="ECO:0007669"/>
    <property type="project" value="UniProtKB-KW"/>
</dbReference>
<evidence type="ECO:0000313" key="15">
    <source>
        <dbReference type="Proteomes" id="UP000091929"/>
    </source>
</evidence>
<proteinExistence type="inferred from homology"/>
<comment type="function">
    <text evidence="7">Catalyzes the conversion of trans-anhydromevalonate 5-phosphate (tAHMP) into isopentenyl phosphate. Involved in the archaeal mevalonate (MVA) pathway, which provides fundamental precursors for isoprenoid biosynthesis, such as isopentenyl diphosphate (IPP) and dimethylallyl diphosphate (DMAPP).</text>
</comment>
<organism evidence="14 15">
    <name type="scientific">Candidatus Methanofastidiosum methylothiophilum</name>
    <dbReference type="NCBI Taxonomy" id="1705564"/>
    <lineage>
        <taxon>Archaea</taxon>
        <taxon>Methanobacteriati</taxon>
        <taxon>Methanobacteriota</taxon>
        <taxon>Stenosarchaea group</taxon>
        <taxon>Candidatus Methanofastidiosia</taxon>
        <taxon>Candidatus Methanofastidiosales</taxon>
        <taxon>Candidatus Methanofastidiosaceae</taxon>
        <taxon>Candidatus Methanofastidiosum</taxon>
    </lineage>
</organism>
<feature type="region of interest" description="Disordered" evidence="11">
    <location>
        <begin position="213"/>
        <end position="244"/>
    </location>
</feature>
<keyword evidence="3" id="KW-0285">Flavoprotein</keyword>
<feature type="compositionally biased region" description="Basic and acidic residues" evidence="11">
    <location>
        <begin position="213"/>
        <end position="235"/>
    </location>
</feature>
<comment type="pathway">
    <text evidence="1">Isoprenoid biosynthesis; isopentenyl diphosphate biosynthesis via mevalonate pathway.</text>
</comment>
<name>A0A150IPB6_9EURY</name>
<evidence type="ECO:0000259" key="13">
    <source>
        <dbReference type="Pfam" id="PF20696"/>
    </source>
</evidence>
<dbReference type="InterPro" id="IPR048304">
    <property type="entry name" value="UbiD_Rift_dom"/>
</dbReference>
<dbReference type="Pfam" id="PF01977">
    <property type="entry name" value="UbiD"/>
    <property type="match status" value="1"/>
</dbReference>
<dbReference type="SUPFAM" id="SSF143968">
    <property type="entry name" value="UbiD C-terminal domain-like"/>
    <property type="match status" value="1"/>
</dbReference>
<gene>
    <name evidence="14" type="ORF">APG11_01704</name>
</gene>
<evidence type="ECO:0000256" key="7">
    <source>
        <dbReference type="ARBA" id="ARBA00049583"/>
    </source>
</evidence>
<evidence type="ECO:0000256" key="1">
    <source>
        <dbReference type="ARBA" id="ARBA00005092"/>
    </source>
</evidence>
<sequence length="244" mass="27021">MLVPDAEIVLEGFITAELTYEGPFVDITGTYDPIRRQHIIEITGMFTKPDFIYHGILPGGDEHKMLMGAPYEPKIYKAVAGVTEVKDVLLTKGGCGYLHAVIQIRKSTQGDGKNAIMAAFAAHTSLKHVVVVDEDIDPANPHEVEYAIATRVSGDKDIMALIVEHDLVSLDYTSDKTIVFSGRPSVSGIASQPLSLREGMNKFLKEIGITFRREPESGRPRSNKIDSQKDREQKSSGEYYYFKA</sequence>